<dbReference type="InterPro" id="IPR011109">
    <property type="entry name" value="DNA_bind_recombinase_dom"/>
</dbReference>
<dbReference type="SUPFAM" id="SSF53041">
    <property type="entry name" value="Resolvase-like"/>
    <property type="match status" value="1"/>
</dbReference>
<dbReference type="Pfam" id="PF07508">
    <property type="entry name" value="Recombinase"/>
    <property type="match status" value="1"/>
</dbReference>
<name>A0A212K787_9DELT</name>
<feature type="domain" description="Resolvase/invertase-type recombinase catalytic" evidence="1">
    <location>
        <begin position="19"/>
        <end position="169"/>
    </location>
</feature>
<dbReference type="PROSITE" id="PS51737">
    <property type="entry name" value="RECOMBINASE_DNA_BIND"/>
    <property type="match status" value="1"/>
</dbReference>
<dbReference type="GO" id="GO:0003677">
    <property type="term" value="F:DNA binding"/>
    <property type="evidence" value="ECO:0007669"/>
    <property type="project" value="InterPro"/>
</dbReference>
<dbReference type="InterPro" id="IPR050639">
    <property type="entry name" value="SSR_resolvase"/>
</dbReference>
<evidence type="ECO:0000313" key="3">
    <source>
        <dbReference type="EMBL" id="SBW07599.1"/>
    </source>
</evidence>
<reference evidence="3" key="1">
    <citation type="submission" date="2016-04" db="EMBL/GenBank/DDBJ databases">
        <authorList>
            <person name="Evans L.H."/>
            <person name="Alamgir A."/>
            <person name="Owens N."/>
            <person name="Weber N.D."/>
            <person name="Virtaneva K."/>
            <person name="Barbian K."/>
            <person name="Babar A."/>
            <person name="Rosenke K."/>
        </authorList>
    </citation>
    <scope>NUCLEOTIDE SEQUENCE</scope>
    <source>
        <strain evidence="3">86</strain>
    </source>
</reference>
<dbReference type="Gene3D" id="3.40.50.1390">
    <property type="entry name" value="Resolvase, N-terminal catalytic domain"/>
    <property type="match status" value="1"/>
</dbReference>
<proteinExistence type="predicted"/>
<dbReference type="InterPro" id="IPR038109">
    <property type="entry name" value="DNA_bind_recomb_sf"/>
</dbReference>
<dbReference type="SMART" id="SM00857">
    <property type="entry name" value="Resolvase"/>
    <property type="match status" value="1"/>
</dbReference>
<dbReference type="Gene3D" id="3.90.1750.20">
    <property type="entry name" value="Putative Large Serine Recombinase, Chain B, Domain 2"/>
    <property type="match status" value="1"/>
</dbReference>
<dbReference type="InterPro" id="IPR036162">
    <property type="entry name" value="Resolvase-like_N_sf"/>
</dbReference>
<organism evidence="3">
    <name type="scientific">uncultured delta proteobacterium</name>
    <dbReference type="NCBI Taxonomy" id="34034"/>
    <lineage>
        <taxon>Bacteria</taxon>
        <taxon>Deltaproteobacteria</taxon>
        <taxon>environmental samples</taxon>
    </lineage>
</organism>
<dbReference type="PROSITE" id="PS51736">
    <property type="entry name" value="RECOMBINASES_3"/>
    <property type="match status" value="1"/>
</dbReference>
<dbReference type="Pfam" id="PF00239">
    <property type="entry name" value="Resolvase"/>
    <property type="match status" value="1"/>
</dbReference>
<dbReference type="AlphaFoldDB" id="A0A212K787"/>
<dbReference type="EMBL" id="FLUQ01000003">
    <property type="protein sequence ID" value="SBW07599.1"/>
    <property type="molecule type" value="Genomic_DNA"/>
</dbReference>
<dbReference type="GO" id="GO:0000150">
    <property type="term" value="F:DNA strand exchange activity"/>
    <property type="evidence" value="ECO:0007669"/>
    <property type="project" value="InterPro"/>
</dbReference>
<evidence type="ECO:0000259" key="2">
    <source>
        <dbReference type="PROSITE" id="PS51737"/>
    </source>
</evidence>
<protein>
    <submittedName>
        <fullName evidence="3">Recombinase</fullName>
    </submittedName>
</protein>
<evidence type="ECO:0000259" key="1">
    <source>
        <dbReference type="PROSITE" id="PS51736"/>
    </source>
</evidence>
<dbReference type="InterPro" id="IPR006119">
    <property type="entry name" value="Resolv_N"/>
</dbReference>
<dbReference type="CDD" id="cd00338">
    <property type="entry name" value="Ser_Recombinase"/>
    <property type="match status" value="1"/>
</dbReference>
<dbReference type="PANTHER" id="PTHR30461">
    <property type="entry name" value="DNA-INVERTASE FROM LAMBDOID PROPHAGE"/>
    <property type="match status" value="1"/>
</dbReference>
<feature type="domain" description="Recombinase" evidence="2">
    <location>
        <begin position="200"/>
        <end position="322"/>
    </location>
</feature>
<sequence>MPQAGTAYTIGEIKKLRLRGAMYIRMSTELQVESPENQGREIRAYADSYGIEIVSIYTDLGVSGMKAEGREQFQAMLDDVESGRNEYSIVLYLDDSRWGRFVDSGEAEYYRMRLKLRGVICQACDKPLTMTATFADRLLTMVKDESASDYCRQLSQKVFVGQRNLILKGYRQGGPAGFGLRRVLVDESGNPKQELTIGQRKSLQTERVVLAPGPGAEQETVRWMYDQFIAGARETEIADMLNAEGCLTDFGRFWTRGSVREVLTNEKYIGNNLYNRRSGKLKSKPKPNPESEWIRKERAFQPVVDAEQFYTVQRLIRERHKKISDIEMLERLRSLHAQTGRLSAMIIDESENMPPSSLYSSRFGGLLRAYTLIGYMPERDYRYVEINQRLRILHGDIVSQTVSDIEELCGRRICIDPETSLLELNHNLFISIVISRCFLTSFGMRRWKIRFDTGLHPDITVAVRMDAANENIHDYYILPALEFGNSALRLQDENADLLDSFRADSLDYLLGMSINISLDKAV</sequence>
<gene>
    <name evidence="3" type="ORF">KL86DPRO_30085</name>
</gene>
<dbReference type="PANTHER" id="PTHR30461:SF23">
    <property type="entry name" value="DNA RECOMBINASE-RELATED"/>
    <property type="match status" value="1"/>
</dbReference>
<accession>A0A212K787</accession>